<dbReference type="RefSeq" id="WP_183718201.1">
    <property type="nucleotide sequence ID" value="NZ_JACHGO010000002.1"/>
</dbReference>
<keyword evidence="3" id="KW-1185">Reference proteome</keyword>
<evidence type="ECO:0000313" key="3">
    <source>
        <dbReference type="Proteomes" id="UP000539075"/>
    </source>
</evidence>
<proteinExistence type="predicted"/>
<evidence type="ECO:0000256" key="1">
    <source>
        <dbReference type="SAM" id="MobiDB-lite"/>
    </source>
</evidence>
<dbReference type="AlphaFoldDB" id="A0A7W8BZI8"/>
<name>A0A7W8BZI8_9BACT</name>
<comment type="caution">
    <text evidence="2">The sequence shown here is derived from an EMBL/GenBank/DDBJ whole genome shotgun (WGS) entry which is preliminary data.</text>
</comment>
<reference evidence="2 3" key="1">
    <citation type="submission" date="2020-08" db="EMBL/GenBank/DDBJ databases">
        <title>Genomic Encyclopedia of Type Strains, Phase IV (KMG-IV): sequencing the most valuable type-strain genomes for metagenomic binning, comparative biology and taxonomic classification.</title>
        <authorList>
            <person name="Goeker M."/>
        </authorList>
    </citation>
    <scope>NUCLEOTIDE SEQUENCE [LARGE SCALE GENOMIC DNA]</scope>
    <source>
        <strain evidence="2 3">DSM 11275</strain>
    </source>
</reference>
<gene>
    <name evidence="2" type="ORF">HNQ38_000916</name>
</gene>
<sequence length="200" mass="21434">MSKKQLSAAQGIEAACILFSINTDAEGMVRLAHSAQLPPVYLEGAGAICFCSEWRAFTHAVVTAGLMQYAPNSVLMGYLRQTGNLLQNAAKAQPTDPAKPVNQEAPPASESASAEKTDGLPSGLEAFVDGPFAQYMPLLAQSEQSQCPELFCQRLAVETARVRGEASPLDDQSKARLTAVMAMLISAVWDKLEQYEILAD</sequence>
<evidence type="ECO:0000313" key="2">
    <source>
        <dbReference type="EMBL" id="MBB5142837.1"/>
    </source>
</evidence>
<feature type="region of interest" description="Disordered" evidence="1">
    <location>
        <begin position="89"/>
        <end position="120"/>
    </location>
</feature>
<dbReference type="Proteomes" id="UP000539075">
    <property type="component" value="Unassembled WGS sequence"/>
</dbReference>
<dbReference type="EMBL" id="JACHGO010000002">
    <property type="protein sequence ID" value="MBB5142837.1"/>
    <property type="molecule type" value="Genomic_DNA"/>
</dbReference>
<accession>A0A7W8BZI8</accession>
<protein>
    <submittedName>
        <fullName evidence="2">Uncharacterized protein</fullName>
    </submittedName>
</protein>
<organism evidence="2 3">
    <name type="scientific">Desulfovibrio intestinalis</name>
    <dbReference type="NCBI Taxonomy" id="58621"/>
    <lineage>
        <taxon>Bacteria</taxon>
        <taxon>Pseudomonadati</taxon>
        <taxon>Thermodesulfobacteriota</taxon>
        <taxon>Desulfovibrionia</taxon>
        <taxon>Desulfovibrionales</taxon>
        <taxon>Desulfovibrionaceae</taxon>
        <taxon>Desulfovibrio</taxon>
    </lineage>
</organism>